<dbReference type="InterPro" id="IPR027417">
    <property type="entry name" value="P-loop_NTPase"/>
</dbReference>
<dbReference type="PANTHER" id="PTHR43790">
    <property type="entry name" value="CARBOHYDRATE TRANSPORT ATP-BINDING PROTEIN MG119-RELATED"/>
    <property type="match status" value="1"/>
</dbReference>
<keyword evidence="6 10" id="KW-0067">ATP-binding</keyword>
<evidence type="ECO:0000256" key="1">
    <source>
        <dbReference type="ARBA" id="ARBA00022448"/>
    </source>
</evidence>
<organism evidence="10 11">
    <name type="scientific">Faecousia intestinalis</name>
    <dbReference type="NCBI Taxonomy" id="3133167"/>
    <lineage>
        <taxon>Bacteria</taxon>
        <taxon>Bacillati</taxon>
        <taxon>Bacillota</taxon>
        <taxon>Clostridia</taxon>
        <taxon>Eubacteriales</taxon>
        <taxon>Oscillospiraceae</taxon>
        <taxon>Faecousia</taxon>
    </lineage>
</organism>
<dbReference type="Proteomes" id="UP001491552">
    <property type="component" value="Unassembled WGS sequence"/>
</dbReference>
<comment type="caution">
    <text evidence="10">The sequence shown here is derived from an EMBL/GenBank/DDBJ whole genome shotgun (WGS) entry which is preliminary data.</text>
</comment>
<dbReference type="PANTHER" id="PTHR43790:SF3">
    <property type="entry name" value="D-ALLOSE IMPORT ATP-BINDING PROTEIN ALSA-RELATED"/>
    <property type="match status" value="1"/>
</dbReference>
<dbReference type="InterPro" id="IPR003439">
    <property type="entry name" value="ABC_transporter-like_ATP-bd"/>
</dbReference>
<dbReference type="Pfam" id="PF00005">
    <property type="entry name" value="ABC_tran"/>
    <property type="match status" value="2"/>
</dbReference>
<evidence type="ECO:0000256" key="4">
    <source>
        <dbReference type="ARBA" id="ARBA00022737"/>
    </source>
</evidence>
<keyword evidence="1" id="KW-0813">Transport</keyword>
<evidence type="ECO:0000259" key="9">
    <source>
        <dbReference type="PROSITE" id="PS50893"/>
    </source>
</evidence>
<dbReference type="PROSITE" id="PS00211">
    <property type="entry name" value="ABC_TRANSPORTER_1"/>
    <property type="match status" value="1"/>
</dbReference>
<dbReference type="GO" id="GO:0005524">
    <property type="term" value="F:ATP binding"/>
    <property type="evidence" value="ECO:0007669"/>
    <property type="project" value="UniProtKB-KW"/>
</dbReference>
<sequence>MQENTILKIEHVSKFYPGVTALKDVSFTLQKGEVRALVGENGAGKSTLIKCIMGVERPDEGKITMNYNGEWVVNATAVDAQAHGVFANYQQVNIAPDLSIAENYFLGRQPKTKLGLVDWKKMARDSKKIIDKFEMGVDPLAKIRELPIAMQAMVTISKISVNEDIRLVIFDEPTALLENEKVDMLFRFIGELKSQGVSIIYISHRLEEIMQICDSVTILKDGSYVDTMPIENVTKDSLIQMMVGRPATDIYNIRHFDTDEELLRVENFSDSKHFKNINFTLHKGEILGFAGLVGAGRSEVMRALTAVEKRLSGDVYLKGKKVHLSNPTDALKHGIGFLTEDRRTDGCALKLDIKTNVNMSSYDMISKAGCLNLRKEKKRAEEFSRSVNVKTPSISQLVGNLSGGNQQKVVIAKLLCRDPEILIFDEPTVGIDVGAKQEIFKLIERLTERGRGVILISSYLPEVMGLSDRLIVMAQGKITAEYDKEALKTLTEADVLRMASIED</sequence>
<dbReference type="InterPro" id="IPR050107">
    <property type="entry name" value="ABC_carbohydrate_import_ATPase"/>
</dbReference>
<dbReference type="InterPro" id="IPR003593">
    <property type="entry name" value="AAA+_ATPase"/>
</dbReference>
<keyword evidence="3" id="KW-0762">Sugar transport</keyword>
<reference evidence="10 11" key="1">
    <citation type="submission" date="2024-03" db="EMBL/GenBank/DDBJ databases">
        <title>Human intestinal bacterial collection.</title>
        <authorList>
            <person name="Pauvert C."/>
            <person name="Hitch T.C.A."/>
            <person name="Clavel T."/>
        </authorList>
    </citation>
    <scope>NUCLEOTIDE SEQUENCE [LARGE SCALE GENOMIC DNA]</scope>
    <source>
        <strain evidence="10 11">CLA-AA-H192</strain>
    </source>
</reference>
<evidence type="ECO:0000256" key="7">
    <source>
        <dbReference type="ARBA" id="ARBA00022967"/>
    </source>
</evidence>
<dbReference type="CDD" id="cd03216">
    <property type="entry name" value="ABC_Carb_Monos_I"/>
    <property type="match status" value="1"/>
</dbReference>
<dbReference type="PROSITE" id="PS50893">
    <property type="entry name" value="ABC_TRANSPORTER_2"/>
    <property type="match status" value="1"/>
</dbReference>
<gene>
    <name evidence="10" type="ORF">WMO66_10090</name>
</gene>
<name>A0ABV1G8V3_9FIRM</name>
<keyword evidence="5" id="KW-0547">Nucleotide-binding</keyword>
<keyword evidence="4" id="KW-0677">Repeat</keyword>
<keyword evidence="8" id="KW-0472">Membrane</keyword>
<proteinExistence type="predicted"/>
<evidence type="ECO:0000256" key="5">
    <source>
        <dbReference type="ARBA" id="ARBA00022741"/>
    </source>
</evidence>
<keyword evidence="7" id="KW-1278">Translocase</keyword>
<evidence type="ECO:0000256" key="2">
    <source>
        <dbReference type="ARBA" id="ARBA00022475"/>
    </source>
</evidence>
<keyword evidence="2" id="KW-1003">Cell membrane</keyword>
<evidence type="ECO:0000313" key="10">
    <source>
        <dbReference type="EMBL" id="MEQ2511589.1"/>
    </source>
</evidence>
<feature type="domain" description="ABC transporter" evidence="9">
    <location>
        <begin position="7"/>
        <end position="500"/>
    </location>
</feature>
<protein>
    <submittedName>
        <fullName evidence="10">Sugar ABC transporter ATP-binding protein</fullName>
    </submittedName>
</protein>
<dbReference type="InterPro" id="IPR017871">
    <property type="entry name" value="ABC_transporter-like_CS"/>
</dbReference>
<dbReference type="EMBL" id="JBBMFF010000239">
    <property type="protein sequence ID" value="MEQ2511589.1"/>
    <property type="molecule type" value="Genomic_DNA"/>
</dbReference>
<accession>A0ABV1G8V3</accession>
<evidence type="ECO:0000256" key="3">
    <source>
        <dbReference type="ARBA" id="ARBA00022597"/>
    </source>
</evidence>
<keyword evidence="11" id="KW-1185">Reference proteome</keyword>
<evidence type="ECO:0000256" key="6">
    <source>
        <dbReference type="ARBA" id="ARBA00022840"/>
    </source>
</evidence>
<dbReference type="CDD" id="cd03215">
    <property type="entry name" value="ABC_Carb_Monos_II"/>
    <property type="match status" value="1"/>
</dbReference>
<dbReference type="Gene3D" id="3.40.50.300">
    <property type="entry name" value="P-loop containing nucleotide triphosphate hydrolases"/>
    <property type="match status" value="2"/>
</dbReference>
<dbReference type="SUPFAM" id="SSF52540">
    <property type="entry name" value="P-loop containing nucleoside triphosphate hydrolases"/>
    <property type="match status" value="2"/>
</dbReference>
<dbReference type="SMART" id="SM00382">
    <property type="entry name" value="AAA"/>
    <property type="match status" value="2"/>
</dbReference>
<evidence type="ECO:0000256" key="8">
    <source>
        <dbReference type="ARBA" id="ARBA00023136"/>
    </source>
</evidence>
<evidence type="ECO:0000313" key="11">
    <source>
        <dbReference type="Proteomes" id="UP001491552"/>
    </source>
</evidence>
<dbReference type="RefSeq" id="WP_349136298.1">
    <property type="nucleotide sequence ID" value="NZ_JBBMFF010000239.1"/>
</dbReference>